<accession>A0AAU7EXD1</accession>
<sequence>MNHLLDANTLIEAKNRYYGMTFCPAFWQWLLLQNQAMALASITSVKEEIAKGNDELAKWTAENTNFFHDISDEHTQAAYIAVATHLAELAPKMKAGALEEFLSGADPWLIAKAMCTGATVVTHEVLNLEAKRKFIIPNVCKHFDVPYMNTFELLHTLDAKFVLPHG</sequence>
<dbReference type="EMBL" id="CP157354">
    <property type="protein sequence ID" value="XBL96024.1"/>
    <property type="molecule type" value="Genomic_DNA"/>
</dbReference>
<dbReference type="Pfam" id="PF14367">
    <property type="entry name" value="DUF4411"/>
    <property type="match status" value="1"/>
</dbReference>
<dbReference type="AlphaFoldDB" id="A0AAU7EXD1"/>
<organism evidence="1">
    <name type="scientific">Pseudomonas iranensis</name>
    <dbReference type="NCBI Taxonomy" id="2745503"/>
    <lineage>
        <taxon>Bacteria</taxon>
        <taxon>Pseudomonadati</taxon>
        <taxon>Pseudomonadota</taxon>
        <taxon>Gammaproteobacteria</taxon>
        <taxon>Pseudomonadales</taxon>
        <taxon>Pseudomonadaceae</taxon>
        <taxon>Pseudomonas</taxon>
    </lineage>
</organism>
<proteinExistence type="predicted"/>
<dbReference type="InterPro" id="IPR016541">
    <property type="entry name" value="UCP008505"/>
</dbReference>
<dbReference type="InterPro" id="IPR029060">
    <property type="entry name" value="PIN-like_dom_sf"/>
</dbReference>
<gene>
    <name evidence="1" type="ORF">ABHN08_25725</name>
</gene>
<protein>
    <submittedName>
        <fullName evidence="1">DUF4411 family protein</fullName>
    </submittedName>
</protein>
<evidence type="ECO:0000313" key="1">
    <source>
        <dbReference type="EMBL" id="XBL96024.1"/>
    </source>
</evidence>
<dbReference type="SUPFAM" id="SSF88723">
    <property type="entry name" value="PIN domain-like"/>
    <property type="match status" value="1"/>
</dbReference>
<reference evidence="1" key="1">
    <citation type="submission" date="2024-05" db="EMBL/GenBank/DDBJ databases">
        <title>Draft genome sequence of Pseudomonas iranensis M7D1.</title>
        <authorList>
            <person name="Miller S.L."/>
            <person name="Nsubuga A."/>
            <person name="Lu N."/>
            <person name="King J."/>
            <person name="Shears P."/>
            <person name="Lawson P.A."/>
        </authorList>
    </citation>
    <scope>NUCLEOTIDE SEQUENCE</scope>
    <source>
        <strain evidence="1">M7D1</strain>
    </source>
</reference>
<name>A0AAU7EXD1_9PSED</name>